<gene>
    <name evidence="2" type="ORF">NC992_00595</name>
</gene>
<keyword evidence="1" id="KW-0472">Membrane</keyword>
<evidence type="ECO:0000313" key="2">
    <source>
        <dbReference type="EMBL" id="MEP0945358.1"/>
    </source>
</evidence>
<evidence type="ECO:0000313" key="3">
    <source>
        <dbReference type="Proteomes" id="UP001482513"/>
    </source>
</evidence>
<dbReference type="RefSeq" id="WP_190697973.1">
    <property type="nucleotide sequence ID" value="NZ_JAMPKX010000001.1"/>
</dbReference>
<protein>
    <submittedName>
        <fullName evidence="2">Uncharacterized protein</fullName>
    </submittedName>
</protein>
<keyword evidence="1" id="KW-0812">Transmembrane</keyword>
<name>A0ABV0JXW9_9CYAN</name>
<keyword evidence="3" id="KW-1185">Reference proteome</keyword>
<comment type="caution">
    <text evidence="2">The sequence shown here is derived from an EMBL/GenBank/DDBJ whole genome shotgun (WGS) entry which is preliminary data.</text>
</comment>
<proteinExistence type="predicted"/>
<reference evidence="2 3" key="1">
    <citation type="submission" date="2022-04" db="EMBL/GenBank/DDBJ databases">
        <title>Positive selection, recombination, and allopatry shape intraspecific diversity of widespread and dominant cyanobacteria.</title>
        <authorList>
            <person name="Wei J."/>
            <person name="Shu W."/>
            <person name="Hu C."/>
        </authorList>
    </citation>
    <scope>NUCLEOTIDE SEQUENCE [LARGE SCALE GENOMIC DNA]</scope>
    <source>
        <strain evidence="2 3">DQ-A4</strain>
    </source>
</reference>
<dbReference type="Proteomes" id="UP001482513">
    <property type="component" value="Unassembled WGS sequence"/>
</dbReference>
<keyword evidence="1" id="KW-1133">Transmembrane helix</keyword>
<dbReference type="EMBL" id="JAMPKX010000001">
    <property type="protein sequence ID" value="MEP0945358.1"/>
    <property type="molecule type" value="Genomic_DNA"/>
</dbReference>
<accession>A0ABV0JXW9</accession>
<sequence>MSNPSLFDWVSVLGPILFSWPLLITVVLILFYKPLFNLLEQISNQNIQKAKIGPFEIEEAEQPYVESIQLLLTSLVSEDELNHLQQLNSGGESTSYEGTTEFTTELKRLSSLGFINLKVDLDKMPKSGELKQQVELTEKGKQYLTLRDSLLAEQPEHKDQGKKIET</sequence>
<evidence type="ECO:0000256" key="1">
    <source>
        <dbReference type="SAM" id="Phobius"/>
    </source>
</evidence>
<organism evidence="2 3">
    <name type="scientific">Leptolyngbya subtilissima DQ-A4</name>
    <dbReference type="NCBI Taxonomy" id="2933933"/>
    <lineage>
        <taxon>Bacteria</taxon>
        <taxon>Bacillati</taxon>
        <taxon>Cyanobacteriota</taxon>
        <taxon>Cyanophyceae</taxon>
        <taxon>Leptolyngbyales</taxon>
        <taxon>Leptolyngbyaceae</taxon>
        <taxon>Leptolyngbya group</taxon>
        <taxon>Leptolyngbya</taxon>
    </lineage>
</organism>
<feature type="transmembrane region" description="Helical" evidence="1">
    <location>
        <begin position="12"/>
        <end position="32"/>
    </location>
</feature>